<dbReference type="GO" id="GO:0006412">
    <property type="term" value="P:translation"/>
    <property type="evidence" value="ECO:0007669"/>
    <property type="project" value="InterPro"/>
</dbReference>
<keyword evidence="7" id="KW-1185">Reference proteome</keyword>
<dbReference type="PANTHER" id="PTHR19836:SF19">
    <property type="entry name" value="SMALL RIBOSOMAL SUBUNIT PROTEIN US14M"/>
    <property type="match status" value="1"/>
</dbReference>
<comment type="subunit">
    <text evidence="5">Part of the 30S ribosomal subunit. Contacts proteins S3 and S10.</text>
</comment>
<dbReference type="GO" id="GO:0015935">
    <property type="term" value="C:small ribosomal subunit"/>
    <property type="evidence" value="ECO:0007669"/>
    <property type="project" value="TreeGrafter"/>
</dbReference>
<dbReference type="Proteomes" id="UP000324974">
    <property type="component" value="Chromosome"/>
</dbReference>
<keyword evidence="3" id="KW-0687">Ribonucleoprotein</keyword>
<gene>
    <name evidence="6" type="ORF">PX52LOC_07064</name>
</gene>
<protein>
    <recommendedName>
        <fullName evidence="4">Small ribosomal subunit protein uS14</fullName>
    </recommendedName>
</protein>
<dbReference type="InterPro" id="IPR018271">
    <property type="entry name" value="Ribosomal_uS14_CS"/>
</dbReference>
<dbReference type="Pfam" id="PF00253">
    <property type="entry name" value="Ribosomal_S14"/>
    <property type="match status" value="1"/>
</dbReference>
<dbReference type="OrthoDB" id="9810484at2"/>
<organism evidence="6 7">
    <name type="scientific">Limnoglobus roseus</name>
    <dbReference type="NCBI Taxonomy" id="2598579"/>
    <lineage>
        <taxon>Bacteria</taxon>
        <taxon>Pseudomonadati</taxon>
        <taxon>Planctomycetota</taxon>
        <taxon>Planctomycetia</taxon>
        <taxon>Gemmatales</taxon>
        <taxon>Gemmataceae</taxon>
        <taxon>Limnoglobus</taxon>
    </lineage>
</organism>
<dbReference type="RefSeq" id="WP_149114315.1">
    <property type="nucleotide sequence ID" value="NZ_CP042425.1"/>
</dbReference>
<proteinExistence type="predicted"/>
<dbReference type="SUPFAM" id="SSF57716">
    <property type="entry name" value="Glucocorticoid receptor-like (DNA-binding domain)"/>
    <property type="match status" value="1"/>
</dbReference>
<keyword evidence="2 6" id="KW-0689">Ribosomal protein</keyword>
<dbReference type="KEGG" id="lrs:PX52LOC_07064"/>
<dbReference type="InterPro" id="IPR043140">
    <property type="entry name" value="Ribosomal_uS14_sf"/>
</dbReference>
<dbReference type="InterPro" id="IPR001209">
    <property type="entry name" value="Ribosomal_uS14"/>
</dbReference>
<evidence type="ECO:0000313" key="7">
    <source>
        <dbReference type="Proteomes" id="UP000324974"/>
    </source>
</evidence>
<reference evidence="7" key="1">
    <citation type="submission" date="2019-08" db="EMBL/GenBank/DDBJ databases">
        <title>Limnoglobus roseus gen. nov., sp. nov., a novel freshwater planctomycete with a giant genome from the family Gemmataceae.</title>
        <authorList>
            <person name="Kulichevskaya I.S."/>
            <person name="Naumoff D.G."/>
            <person name="Miroshnikov K."/>
            <person name="Ivanova A."/>
            <person name="Philippov D.A."/>
            <person name="Hakobyan A."/>
            <person name="Rijpstra I.C."/>
            <person name="Sinninghe Damste J.S."/>
            <person name="Liesack W."/>
            <person name="Dedysh S.N."/>
        </authorList>
    </citation>
    <scope>NUCLEOTIDE SEQUENCE [LARGE SCALE GENOMIC DNA]</scope>
    <source>
        <strain evidence="7">PX52</strain>
    </source>
</reference>
<evidence type="ECO:0000256" key="3">
    <source>
        <dbReference type="ARBA" id="ARBA00023274"/>
    </source>
</evidence>
<accession>A0A5C1ALZ0</accession>
<dbReference type="GO" id="GO:0003735">
    <property type="term" value="F:structural constituent of ribosome"/>
    <property type="evidence" value="ECO:0007669"/>
    <property type="project" value="InterPro"/>
</dbReference>
<dbReference type="PROSITE" id="PS00527">
    <property type="entry name" value="RIBOSOMAL_S14"/>
    <property type="match status" value="1"/>
</dbReference>
<sequence length="86" mass="9996">MAKTAKLVRYKKQLKALAVHRAEMAKPEDQRDKTKLLRPRDIIRIRQRCQLTGRPRANLRKFGVCRIIFRDLASSGLIPGVRKASW</sequence>
<evidence type="ECO:0000256" key="2">
    <source>
        <dbReference type="ARBA" id="ARBA00022980"/>
    </source>
</evidence>
<name>A0A5C1ALZ0_9BACT</name>
<evidence type="ECO:0000256" key="1">
    <source>
        <dbReference type="ARBA" id="ARBA00003686"/>
    </source>
</evidence>
<dbReference type="Gene3D" id="4.10.830.10">
    <property type="entry name" value="30s Ribosomal Protein S14, Chain N"/>
    <property type="match status" value="1"/>
</dbReference>
<evidence type="ECO:0000256" key="4">
    <source>
        <dbReference type="ARBA" id="ARBA00035167"/>
    </source>
</evidence>
<evidence type="ECO:0000256" key="5">
    <source>
        <dbReference type="ARBA" id="ARBA00047110"/>
    </source>
</evidence>
<dbReference type="EMBL" id="CP042425">
    <property type="protein sequence ID" value="QEL19980.1"/>
    <property type="molecule type" value="Genomic_DNA"/>
</dbReference>
<comment type="function">
    <text evidence="1">Binds 16S rRNA, required for the assembly of 30S particles and may also be responsible for determining the conformation of the 16S rRNA at the A site.</text>
</comment>
<dbReference type="GO" id="GO:0005737">
    <property type="term" value="C:cytoplasm"/>
    <property type="evidence" value="ECO:0007669"/>
    <property type="project" value="UniProtKB-ARBA"/>
</dbReference>
<evidence type="ECO:0000313" key="6">
    <source>
        <dbReference type="EMBL" id="QEL19980.1"/>
    </source>
</evidence>
<dbReference type="AlphaFoldDB" id="A0A5C1ALZ0"/>
<dbReference type="PANTHER" id="PTHR19836">
    <property type="entry name" value="30S RIBOSOMAL PROTEIN S14"/>
    <property type="match status" value="1"/>
</dbReference>